<dbReference type="AlphaFoldDB" id="A0A212JCI8"/>
<dbReference type="PANTHER" id="PTHR43776:SF8">
    <property type="entry name" value="ABC TRANSPORTER, ATP-BINDING PROTEIN"/>
    <property type="match status" value="1"/>
</dbReference>
<dbReference type="PANTHER" id="PTHR43776">
    <property type="entry name" value="TRANSPORT ATP-BINDING PROTEIN"/>
    <property type="match status" value="1"/>
</dbReference>
<dbReference type="Pfam" id="PF00005">
    <property type="entry name" value="ABC_tran"/>
    <property type="match status" value="1"/>
</dbReference>
<feature type="domain" description="ABC transporter" evidence="4">
    <location>
        <begin position="11"/>
        <end position="255"/>
    </location>
</feature>
<dbReference type="GO" id="GO:0005524">
    <property type="term" value="F:ATP binding"/>
    <property type="evidence" value="ECO:0007669"/>
    <property type="project" value="UniProtKB-KW"/>
</dbReference>
<dbReference type="InterPro" id="IPR027417">
    <property type="entry name" value="P-loop_NTPase"/>
</dbReference>
<gene>
    <name evidence="5" type="primary">dppF</name>
    <name evidence="5" type="ORF">KL86DPRO_11169</name>
</gene>
<dbReference type="InterPro" id="IPR003593">
    <property type="entry name" value="AAA+_ATPase"/>
</dbReference>
<dbReference type="FunFam" id="3.40.50.300:FF:000016">
    <property type="entry name" value="Oligopeptide ABC transporter ATP-binding component"/>
    <property type="match status" value="1"/>
</dbReference>
<dbReference type="SUPFAM" id="SSF52540">
    <property type="entry name" value="P-loop containing nucleoside triphosphate hydrolases"/>
    <property type="match status" value="1"/>
</dbReference>
<reference evidence="5" key="1">
    <citation type="submission" date="2016-04" db="EMBL/GenBank/DDBJ databases">
        <authorList>
            <person name="Evans L.H."/>
            <person name="Alamgir A."/>
            <person name="Owens N."/>
            <person name="Weber N.D."/>
            <person name="Virtaneva K."/>
            <person name="Barbian K."/>
            <person name="Babar A."/>
            <person name="Rosenke K."/>
        </authorList>
    </citation>
    <scope>NUCLEOTIDE SEQUENCE</scope>
    <source>
        <strain evidence="5">86</strain>
    </source>
</reference>
<dbReference type="NCBIfam" id="TIGR01727">
    <property type="entry name" value="oligo_HPY"/>
    <property type="match status" value="1"/>
</dbReference>
<dbReference type="PROSITE" id="PS50893">
    <property type="entry name" value="ABC_TRANSPORTER_2"/>
    <property type="match status" value="1"/>
</dbReference>
<dbReference type="GO" id="GO:0015833">
    <property type="term" value="P:peptide transport"/>
    <property type="evidence" value="ECO:0007669"/>
    <property type="project" value="InterPro"/>
</dbReference>
<dbReference type="InterPro" id="IPR003439">
    <property type="entry name" value="ABC_transporter-like_ATP-bd"/>
</dbReference>
<keyword evidence="2" id="KW-0547">Nucleotide-binding</keyword>
<accession>A0A212JCI8</accession>
<sequence>MPVDASATPLIQTVDLKKYFRVAAGNLHAVDAINLTIPRGKTLGVVGESGCGKSTLGRTILRLIEPTAGKILYDGVDIVTYNKKQMRDMRRKMQIIFQDPYSSLNPRMSVSEIIAEFMIVNSTCSSKAEAFNQAAKLMDVVGLARRFANSYPHELDGGRRQRIGIARALSLGPSFIVCDEPVSALDVSIQAQILNLLMDIQEDKGLTYMFITHDLSVVKHISNEIFVMYLGQCVERAPTDELFANPKHPYTRALLAAIPEPSLDMRTKEIFLLRGELTSPINPPGGCRFAKRCEEKMAGCTLADPELLDTGEGHYVACFKYNAARAETAGGYDDAGQRKIA</sequence>
<keyword evidence="3 5" id="KW-0067">ATP-binding</keyword>
<dbReference type="SMART" id="SM00382">
    <property type="entry name" value="AAA"/>
    <property type="match status" value="1"/>
</dbReference>
<evidence type="ECO:0000259" key="4">
    <source>
        <dbReference type="PROSITE" id="PS50893"/>
    </source>
</evidence>
<dbReference type="CDD" id="cd03257">
    <property type="entry name" value="ABC_NikE_OppD_transporters"/>
    <property type="match status" value="1"/>
</dbReference>
<organism evidence="5">
    <name type="scientific">uncultured delta proteobacterium</name>
    <dbReference type="NCBI Taxonomy" id="34034"/>
    <lineage>
        <taxon>Bacteria</taxon>
        <taxon>Deltaproteobacteria</taxon>
        <taxon>environmental samples</taxon>
    </lineage>
</organism>
<dbReference type="Gene3D" id="3.40.50.300">
    <property type="entry name" value="P-loop containing nucleotide triphosphate hydrolases"/>
    <property type="match status" value="1"/>
</dbReference>
<dbReference type="InterPro" id="IPR050319">
    <property type="entry name" value="ABC_transp_ATP-bind"/>
</dbReference>
<protein>
    <submittedName>
        <fullName evidence="5">Dipeptide transporter ATP-binding component of ABC superfamily</fullName>
    </submittedName>
</protein>
<dbReference type="Pfam" id="PF08352">
    <property type="entry name" value="oligo_HPY"/>
    <property type="match status" value="1"/>
</dbReference>
<dbReference type="EMBL" id="FLUQ01000001">
    <property type="protein sequence ID" value="SBV97160.1"/>
    <property type="molecule type" value="Genomic_DNA"/>
</dbReference>
<name>A0A212JCI8_9DELT</name>
<proteinExistence type="predicted"/>
<dbReference type="GO" id="GO:0055085">
    <property type="term" value="P:transmembrane transport"/>
    <property type="evidence" value="ECO:0007669"/>
    <property type="project" value="UniProtKB-ARBA"/>
</dbReference>
<evidence type="ECO:0000313" key="5">
    <source>
        <dbReference type="EMBL" id="SBV97160.1"/>
    </source>
</evidence>
<evidence type="ECO:0000256" key="3">
    <source>
        <dbReference type="ARBA" id="ARBA00022840"/>
    </source>
</evidence>
<dbReference type="InterPro" id="IPR013563">
    <property type="entry name" value="Oligopep_ABC_C"/>
</dbReference>
<evidence type="ECO:0000256" key="1">
    <source>
        <dbReference type="ARBA" id="ARBA00022448"/>
    </source>
</evidence>
<evidence type="ECO:0000256" key="2">
    <source>
        <dbReference type="ARBA" id="ARBA00022741"/>
    </source>
</evidence>
<dbReference type="GO" id="GO:0016887">
    <property type="term" value="F:ATP hydrolysis activity"/>
    <property type="evidence" value="ECO:0007669"/>
    <property type="project" value="InterPro"/>
</dbReference>
<keyword evidence="1" id="KW-0813">Transport</keyword>